<feature type="chain" id="PRO_5003408037" description="Transmembrane protein" evidence="1">
    <location>
        <begin position="20"/>
        <end position="146"/>
    </location>
</feature>
<evidence type="ECO:0000313" key="2">
    <source>
        <dbReference type="EMBL" id="EGR31422.1"/>
    </source>
</evidence>
<dbReference type="EMBL" id="GL983868">
    <property type="protein sequence ID" value="EGR31422.1"/>
    <property type="molecule type" value="Genomic_DNA"/>
</dbReference>
<keyword evidence="1" id="KW-0732">Signal</keyword>
<dbReference type="Proteomes" id="UP000008983">
    <property type="component" value="Unassembled WGS sequence"/>
</dbReference>
<dbReference type="GeneID" id="14907555"/>
<dbReference type="AlphaFoldDB" id="G0QTP9"/>
<protein>
    <recommendedName>
        <fullName evidence="4">Transmembrane protein</fullName>
    </recommendedName>
</protein>
<name>G0QTP9_ICHMU</name>
<evidence type="ECO:0000256" key="1">
    <source>
        <dbReference type="SAM" id="SignalP"/>
    </source>
</evidence>
<gene>
    <name evidence="2" type="ORF">IMG5_110380</name>
</gene>
<sequence>MVLLMKILLLNMLLKLQMDQHIYMPKKYLFLKLNIIKYQQTNWELQFQVICITIQDILKQTYKMKRRIVWNKQQFKVNSKSTNHIKNQRKIIVLLWGKFFTKCCVDKRGHKNQQQTCLFIQIKLNKFKNLKQRVNKLCCFRFASIL</sequence>
<evidence type="ECO:0008006" key="4">
    <source>
        <dbReference type="Google" id="ProtNLM"/>
    </source>
</evidence>
<evidence type="ECO:0000313" key="3">
    <source>
        <dbReference type="Proteomes" id="UP000008983"/>
    </source>
</evidence>
<accession>G0QTP9</accession>
<reference evidence="2 3" key="1">
    <citation type="submission" date="2011-07" db="EMBL/GenBank/DDBJ databases">
        <authorList>
            <person name="Coyne R."/>
            <person name="Brami D."/>
            <person name="Johnson J."/>
            <person name="Hostetler J."/>
            <person name="Hannick L."/>
            <person name="Clark T."/>
            <person name="Cassidy-Hanley D."/>
            <person name="Inman J."/>
        </authorList>
    </citation>
    <scope>NUCLEOTIDE SEQUENCE [LARGE SCALE GENOMIC DNA]</scope>
    <source>
        <strain evidence="2 3">G5</strain>
    </source>
</reference>
<feature type="signal peptide" evidence="1">
    <location>
        <begin position="1"/>
        <end position="19"/>
    </location>
</feature>
<keyword evidence="3" id="KW-1185">Reference proteome</keyword>
<dbReference type="InParanoid" id="G0QTP9"/>
<dbReference type="RefSeq" id="XP_004034908.1">
    <property type="nucleotide sequence ID" value="XM_004034860.1"/>
</dbReference>
<proteinExistence type="predicted"/>
<organism evidence="2 3">
    <name type="scientific">Ichthyophthirius multifiliis</name>
    <name type="common">White spot disease agent</name>
    <name type="synonym">Ich</name>
    <dbReference type="NCBI Taxonomy" id="5932"/>
    <lineage>
        <taxon>Eukaryota</taxon>
        <taxon>Sar</taxon>
        <taxon>Alveolata</taxon>
        <taxon>Ciliophora</taxon>
        <taxon>Intramacronucleata</taxon>
        <taxon>Oligohymenophorea</taxon>
        <taxon>Hymenostomatida</taxon>
        <taxon>Ophryoglenina</taxon>
        <taxon>Ichthyophthirius</taxon>
    </lineage>
</organism>